<organism evidence="2 3">
    <name type="scientific">Streptomyces tubercidicus</name>
    <dbReference type="NCBI Taxonomy" id="47759"/>
    <lineage>
        <taxon>Bacteria</taxon>
        <taxon>Bacillati</taxon>
        <taxon>Actinomycetota</taxon>
        <taxon>Actinomycetes</taxon>
        <taxon>Kitasatosporales</taxon>
        <taxon>Streptomycetaceae</taxon>
        <taxon>Streptomyces</taxon>
    </lineage>
</organism>
<dbReference type="Proteomes" id="UP000431826">
    <property type="component" value="Unassembled WGS sequence"/>
</dbReference>
<name>A0A640V129_9ACTN</name>
<dbReference type="InterPro" id="IPR027417">
    <property type="entry name" value="P-loop_NTPase"/>
</dbReference>
<comment type="caution">
    <text evidence="2">The sequence shown here is derived from an EMBL/GenBank/DDBJ whole genome shotgun (WGS) entry which is preliminary data.</text>
</comment>
<protein>
    <submittedName>
        <fullName evidence="2">Uncharacterized protein</fullName>
    </submittedName>
</protein>
<dbReference type="RefSeq" id="WP_159748211.1">
    <property type="nucleotide sequence ID" value="NZ_BLIR01000003.1"/>
</dbReference>
<reference evidence="2 3" key="1">
    <citation type="submission" date="2019-12" db="EMBL/GenBank/DDBJ databases">
        <title>Whole genome shotgun sequence of Streptomyces tubercidicus NBRC 13090.</title>
        <authorList>
            <person name="Ichikawa N."/>
            <person name="Kimura A."/>
            <person name="Kitahashi Y."/>
            <person name="Komaki H."/>
            <person name="Tamura T."/>
        </authorList>
    </citation>
    <scope>NUCLEOTIDE SEQUENCE [LARGE SCALE GENOMIC DNA]</scope>
    <source>
        <strain evidence="2 3">NBRC 13090</strain>
    </source>
</reference>
<sequence>MNVPPTTRVGHADGSVHAGFGDIHYNYYNHSGPPKQETAGRSPRRIADDQLRLLRQRFVDPDGMGEARRLLAEHSTVILDGAPGCGRTAAARVLLYELQAATGIFRELLPGDADEVALTDPGLVGAGDRLLLDLAEADGARWAECRRALPALRKAVQEQQAHLVVVMPYDDTLESDLQFYRARITTPPAQEVFRRHLRLHRIPHEGYLHSAPALADFLAEEPSNEEIADFADRVRRARTAHPVRDGFASWCEQARDARKAWRQEVAGLVTDRREAPQRALLITTAMLHGAHADVVHHAAALLLRTFKISQEKVVPLEGKDLAERLKEIFASAGPDGHVRFDKLDFDAAVRTHFWDHMPDLRRLLSVWTARSTELGDPHLTPDLREELVERLADQYLRAGQWKELAALAEEWGANAKTLTRSTAAIHALTPGLEHKKYGGGFRHLIYTWCKDKQLTESLVYVLLRVCTEVIAPTHPDQAMVRLHHLARRDQGSTLPLDALSDLVATSSRLRRRMLDRLTRRPSDADARIFLRICDPVPLTDPGSAPHALVDEQYVQDCVTFGWRGVFAALPQPHWHPYAERWLHTAGDADNRHDLLLDLLVNAADRKGKQLAALYSVARAAEPTASGGPARGAATTDRLLQKISAAQGLRPSAAPPRSTPPRGATP</sequence>
<dbReference type="OrthoDB" id="3848913at2"/>
<dbReference type="GeneID" id="96287018"/>
<dbReference type="AlphaFoldDB" id="A0A640V129"/>
<proteinExistence type="predicted"/>
<dbReference type="SUPFAM" id="SSF52540">
    <property type="entry name" value="P-loop containing nucleoside triphosphate hydrolases"/>
    <property type="match status" value="1"/>
</dbReference>
<gene>
    <name evidence="2" type="ORF">Stube_59570</name>
</gene>
<feature type="region of interest" description="Disordered" evidence="1">
    <location>
        <begin position="621"/>
        <end position="665"/>
    </location>
</feature>
<evidence type="ECO:0000313" key="2">
    <source>
        <dbReference type="EMBL" id="GFE41284.1"/>
    </source>
</evidence>
<dbReference type="EMBL" id="BLIR01000003">
    <property type="protein sequence ID" value="GFE41284.1"/>
    <property type="molecule type" value="Genomic_DNA"/>
</dbReference>
<accession>A0A640V129</accession>
<evidence type="ECO:0000256" key="1">
    <source>
        <dbReference type="SAM" id="MobiDB-lite"/>
    </source>
</evidence>
<evidence type="ECO:0000313" key="3">
    <source>
        <dbReference type="Proteomes" id="UP000431826"/>
    </source>
</evidence>
<keyword evidence="3" id="KW-1185">Reference proteome</keyword>